<keyword evidence="6" id="KW-0560">Oxidoreductase</keyword>
<evidence type="ECO:0000256" key="4">
    <source>
        <dbReference type="ARBA" id="ARBA00022630"/>
    </source>
</evidence>
<dbReference type="AlphaFoldDB" id="A0A5C8ZBM3"/>
<protein>
    <recommendedName>
        <fullName evidence="8">FAD-binding domain-containing protein</fullName>
    </recommendedName>
</protein>
<dbReference type="NCBIfam" id="TIGR01988">
    <property type="entry name" value="Ubi-OHases"/>
    <property type="match status" value="1"/>
</dbReference>
<dbReference type="EMBL" id="VKAD01000001">
    <property type="protein sequence ID" value="TXR54296.1"/>
    <property type="molecule type" value="Genomic_DNA"/>
</dbReference>
<dbReference type="PANTHER" id="PTHR43876:SF8">
    <property type="entry name" value="2-OCTAPRENYL-6-METHOXYPHENOL HYDROXYLASE"/>
    <property type="match status" value="1"/>
</dbReference>
<feature type="domain" description="FAD-binding" evidence="8">
    <location>
        <begin position="6"/>
        <end position="324"/>
    </location>
</feature>
<evidence type="ECO:0000256" key="6">
    <source>
        <dbReference type="ARBA" id="ARBA00023002"/>
    </source>
</evidence>
<reference evidence="9 10" key="1">
    <citation type="submission" date="2019-07" db="EMBL/GenBank/DDBJ databases">
        <title>Reinekea sp. strain SSH23 genome sequencing and assembly.</title>
        <authorList>
            <person name="Kim I."/>
        </authorList>
    </citation>
    <scope>NUCLEOTIDE SEQUENCE [LARGE SCALE GENOMIC DNA]</scope>
    <source>
        <strain evidence="9 10">SSH23</strain>
    </source>
</reference>
<sequence>MQPFDLAIVGGGMTGLTLLKALAPSIAAGLNVVLIEPAAMPSPTNQGGRSPSFDSRATALAEQTLAVFKALGIESVEQAISPIHEIEVSDAGHIGHLTMQAAQMSLPRFGGVISNESLGDALWQAVSGLKVQWRFEQEVEAILPLPNGHQLSLNSGEKITAQQVVLCDGGRSSLTHNLGIHSQQKDFHAVARIATVKTRDAHQHQAFERFTATGPIALLPFGDYSALVWTLPSDRADLLALDDEDAIDWLNQQLKHRLGGIEKIGEWQQYPLIQRSLTSPCIHNLMAIGNTAATLHPVAGQGFNLAIRGVTRVAALINQHYREQQALPAFEQFQQLSQLMLQDQQQTVSFSHQLIQLFGSNAPLIQLGRNLALSSLDRHPIFSKGLALAGMGLHQPLPLDQIRHQAISS</sequence>
<dbReference type="UniPathway" id="UPA00232"/>
<comment type="similarity">
    <text evidence="3">Belongs to the UbiH/COQ6 family.</text>
</comment>
<comment type="cofactor">
    <cofactor evidence="1">
        <name>FAD</name>
        <dbReference type="ChEBI" id="CHEBI:57692"/>
    </cofactor>
</comment>
<dbReference type="GO" id="GO:0071949">
    <property type="term" value="F:FAD binding"/>
    <property type="evidence" value="ECO:0007669"/>
    <property type="project" value="InterPro"/>
</dbReference>
<accession>A0A5C8ZBM3</accession>
<dbReference type="RefSeq" id="WP_147713694.1">
    <property type="nucleotide sequence ID" value="NZ_VKAD01000001.1"/>
</dbReference>
<dbReference type="OrthoDB" id="9769565at2"/>
<dbReference type="InterPro" id="IPR010971">
    <property type="entry name" value="UbiH/COQ6"/>
</dbReference>
<keyword evidence="5" id="KW-0274">FAD</keyword>
<gene>
    <name evidence="9" type="ORF">FME95_07105</name>
</gene>
<dbReference type="InterPro" id="IPR051205">
    <property type="entry name" value="UbiH/COQ6_monooxygenase"/>
</dbReference>
<keyword evidence="10" id="KW-1185">Reference proteome</keyword>
<comment type="caution">
    <text evidence="9">The sequence shown here is derived from an EMBL/GenBank/DDBJ whole genome shotgun (WGS) entry which is preliminary data.</text>
</comment>
<dbReference type="PANTHER" id="PTHR43876">
    <property type="entry name" value="UBIQUINONE BIOSYNTHESIS MONOOXYGENASE COQ6, MITOCHONDRIAL"/>
    <property type="match status" value="1"/>
</dbReference>
<keyword evidence="7" id="KW-0503">Monooxygenase</keyword>
<name>A0A5C8ZBM3_9GAMM</name>
<dbReference type="GO" id="GO:0008681">
    <property type="term" value="F:2-octaprenyl-6-methoxyphenol hydroxylase activity"/>
    <property type="evidence" value="ECO:0007669"/>
    <property type="project" value="TreeGrafter"/>
</dbReference>
<dbReference type="GO" id="GO:0006744">
    <property type="term" value="P:ubiquinone biosynthetic process"/>
    <property type="evidence" value="ECO:0007669"/>
    <property type="project" value="UniProtKB-UniPathway"/>
</dbReference>
<evidence type="ECO:0000313" key="9">
    <source>
        <dbReference type="EMBL" id="TXR54296.1"/>
    </source>
</evidence>
<evidence type="ECO:0000256" key="5">
    <source>
        <dbReference type="ARBA" id="ARBA00022827"/>
    </source>
</evidence>
<dbReference type="InterPro" id="IPR036188">
    <property type="entry name" value="FAD/NAD-bd_sf"/>
</dbReference>
<evidence type="ECO:0000256" key="1">
    <source>
        <dbReference type="ARBA" id="ARBA00001974"/>
    </source>
</evidence>
<dbReference type="SUPFAM" id="SSF51905">
    <property type="entry name" value="FAD/NAD(P)-binding domain"/>
    <property type="match status" value="1"/>
</dbReference>
<comment type="pathway">
    <text evidence="2">Cofactor biosynthesis; ubiquinone biosynthesis.</text>
</comment>
<keyword evidence="4" id="KW-0285">Flavoprotein</keyword>
<evidence type="ECO:0000259" key="8">
    <source>
        <dbReference type="Pfam" id="PF01494"/>
    </source>
</evidence>
<dbReference type="PRINTS" id="PR00420">
    <property type="entry name" value="RNGMNOXGNASE"/>
</dbReference>
<evidence type="ECO:0000256" key="2">
    <source>
        <dbReference type="ARBA" id="ARBA00004749"/>
    </source>
</evidence>
<dbReference type="Proteomes" id="UP000321764">
    <property type="component" value="Unassembled WGS sequence"/>
</dbReference>
<organism evidence="9 10">
    <name type="scientific">Reinekea thalattae</name>
    <dbReference type="NCBI Taxonomy" id="2593301"/>
    <lineage>
        <taxon>Bacteria</taxon>
        <taxon>Pseudomonadati</taxon>
        <taxon>Pseudomonadota</taxon>
        <taxon>Gammaproteobacteria</taxon>
        <taxon>Oceanospirillales</taxon>
        <taxon>Saccharospirillaceae</taxon>
        <taxon>Reinekea</taxon>
    </lineage>
</organism>
<evidence type="ECO:0000256" key="3">
    <source>
        <dbReference type="ARBA" id="ARBA00005349"/>
    </source>
</evidence>
<dbReference type="Pfam" id="PF01494">
    <property type="entry name" value="FAD_binding_3"/>
    <property type="match status" value="1"/>
</dbReference>
<dbReference type="Gene3D" id="3.50.50.60">
    <property type="entry name" value="FAD/NAD(P)-binding domain"/>
    <property type="match status" value="2"/>
</dbReference>
<evidence type="ECO:0000313" key="10">
    <source>
        <dbReference type="Proteomes" id="UP000321764"/>
    </source>
</evidence>
<evidence type="ECO:0000256" key="7">
    <source>
        <dbReference type="ARBA" id="ARBA00023033"/>
    </source>
</evidence>
<proteinExistence type="inferred from homology"/>
<dbReference type="InterPro" id="IPR002938">
    <property type="entry name" value="FAD-bd"/>
</dbReference>